<comment type="caution">
    <text evidence="1">The sequence shown here is derived from an EMBL/GenBank/DDBJ whole genome shotgun (WGS) entry which is preliminary data.</text>
</comment>
<reference evidence="1" key="1">
    <citation type="submission" date="2022-02" db="EMBL/GenBank/DDBJ databases">
        <title>Plant Genome Project.</title>
        <authorList>
            <person name="Zhang R.-G."/>
        </authorList>
    </citation>
    <scope>NUCLEOTIDE SEQUENCE</scope>
    <source>
        <strain evidence="1">AT1</strain>
    </source>
</reference>
<keyword evidence="2" id="KW-1185">Reference proteome</keyword>
<evidence type="ECO:0000313" key="2">
    <source>
        <dbReference type="Proteomes" id="UP001062846"/>
    </source>
</evidence>
<organism evidence="1 2">
    <name type="scientific">Rhododendron molle</name>
    <name type="common">Chinese azalea</name>
    <name type="synonym">Azalea mollis</name>
    <dbReference type="NCBI Taxonomy" id="49168"/>
    <lineage>
        <taxon>Eukaryota</taxon>
        <taxon>Viridiplantae</taxon>
        <taxon>Streptophyta</taxon>
        <taxon>Embryophyta</taxon>
        <taxon>Tracheophyta</taxon>
        <taxon>Spermatophyta</taxon>
        <taxon>Magnoliopsida</taxon>
        <taxon>eudicotyledons</taxon>
        <taxon>Gunneridae</taxon>
        <taxon>Pentapetalae</taxon>
        <taxon>asterids</taxon>
        <taxon>Ericales</taxon>
        <taxon>Ericaceae</taxon>
        <taxon>Ericoideae</taxon>
        <taxon>Rhodoreae</taxon>
        <taxon>Rhododendron</taxon>
    </lineage>
</organism>
<proteinExistence type="predicted"/>
<dbReference type="EMBL" id="CM046399">
    <property type="protein sequence ID" value="KAI8528300.1"/>
    <property type="molecule type" value="Genomic_DNA"/>
</dbReference>
<protein>
    <submittedName>
        <fullName evidence="1">Uncharacterized protein</fullName>
    </submittedName>
</protein>
<gene>
    <name evidence="1" type="ORF">RHMOL_Rhmol12G0139500</name>
</gene>
<name>A0ACC0LI51_RHOML</name>
<accession>A0ACC0LI51</accession>
<sequence length="317" mass="35568">MLCFPDLSPSLEKHENNVDSYPNYGNQSNVGDDVYEKYDQLNVGNDGFKYDKSSPANAFKYDSPANAFKYDSPANAFKYDKSSTSSMGMMMDGKVTSKWVQPGKFFRERMLKAGTIMPMPDIKDKMPKRSFLPRVISSKLPFSTSKIVEMKKIFHARENSSMLAAAVSECERAPSTGETKRCVGSVEDMIDFAISMLGRNMVVRTTENNKGSKNDVMIETVSGINVGRVTKSVSCHQSLFPYLLYYCHSVPKVQVYEANILDPKTKVKINHRVAICHVDTSSWEAGHEAFMALSSSPGKIKVCHWIFENDMTWTTAD</sequence>
<dbReference type="Proteomes" id="UP001062846">
    <property type="component" value="Chromosome 12"/>
</dbReference>
<evidence type="ECO:0000313" key="1">
    <source>
        <dbReference type="EMBL" id="KAI8528300.1"/>
    </source>
</evidence>